<dbReference type="EMBL" id="CP137624">
    <property type="protein sequence ID" value="WPK12205.1"/>
    <property type="molecule type" value="Genomic_DNA"/>
</dbReference>
<dbReference type="InterPro" id="IPR037171">
    <property type="entry name" value="NagB/RpiA_transferase-like"/>
</dbReference>
<organism evidence="5 6">
    <name type="scientific">Lysinibacillus louembei</name>
    <dbReference type="NCBI Taxonomy" id="1470088"/>
    <lineage>
        <taxon>Bacteria</taxon>
        <taxon>Bacillati</taxon>
        <taxon>Bacillota</taxon>
        <taxon>Bacilli</taxon>
        <taxon>Bacillales</taxon>
        <taxon>Bacillaceae</taxon>
        <taxon>Lysinibacillus</taxon>
    </lineage>
</organism>
<accession>A0ABZ0RXJ3</accession>
<dbReference type="SUPFAM" id="SSF46785">
    <property type="entry name" value="Winged helix' DNA-binding domain"/>
    <property type="match status" value="1"/>
</dbReference>
<dbReference type="InterPro" id="IPR036390">
    <property type="entry name" value="WH_DNA-bd_sf"/>
</dbReference>
<keyword evidence="1" id="KW-0805">Transcription regulation</keyword>
<keyword evidence="2 5" id="KW-0238">DNA-binding</keyword>
<evidence type="ECO:0000256" key="3">
    <source>
        <dbReference type="ARBA" id="ARBA00023163"/>
    </source>
</evidence>
<evidence type="ECO:0000259" key="4">
    <source>
        <dbReference type="PROSITE" id="PS51000"/>
    </source>
</evidence>
<dbReference type="Gene3D" id="3.40.50.1360">
    <property type="match status" value="1"/>
</dbReference>
<dbReference type="PRINTS" id="PR00037">
    <property type="entry name" value="HTHLACR"/>
</dbReference>
<dbReference type="InterPro" id="IPR014036">
    <property type="entry name" value="DeoR-like_C"/>
</dbReference>
<dbReference type="PANTHER" id="PTHR30363">
    <property type="entry name" value="HTH-TYPE TRANSCRIPTIONAL REGULATOR SRLR-RELATED"/>
    <property type="match status" value="1"/>
</dbReference>
<dbReference type="InterPro" id="IPR001034">
    <property type="entry name" value="DeoR_HTH"/>
</dbReference>
<dbReference type="GO" id="GO:0003677">
    <property type="term" value="F:DNA binding"/>
    <property type="evidence" value="ECO:0007669"/>
    <property type="project" value="UniProtKB-KW"/>
</dbReference>
<evidence type="ECO:0000256" key="1">
    <source>
        <dbReference type="ARBA" id="ARBA00023015"/>
    </source>
</evidence>
<dbReference type="Proteomes" id="UP001322664">
    <property type="component" value="Chromosome"/>
</dbReference>
<evidence type="ECO:0000256" key="2">
    <source>
        <dbReference type="ARBA" id="ARBA00023125"/>
    </source>
</evidence>
<gene>
    <name evidence="5" type="ORF">R6U77_00530</name>
</gene>
<dbReference type="SMART" id="SM01134">
    <property type="entry name" value="DeoRC"/>
    <property type="match status" value="1"/>
</dbReference>
<dbReference type="PROSITE" id="PS00894">
    <property type="entry name" value="HTH_DEOR_1"/>
    <property type="match status" value="1"/>
</dbReference>
<dbReference type="SUPFAM" id="SSF100950">
    <property type="entry name" value="NagB/RpiA/CoA transferase-like"/>
    <property type="match status" value="1"/>
</dbReference>
<dbReference type="PANTHER" id="PTHR30363:SF44">
    <property type="entry name" value="AGA OPERON TRANSCRIPTIONAL REPRESSOR-RELATED"/>
    <property type="match status" value="1"/>
</dbReference>
<dbReference type="Pfam" id="PF00455">
    <property type="entry name" value="DeoRC"/>
    <property type="match status" value="1"/>
</dbReference>
<dbReference type="PROSITE" id="PS51000">
    <property type="entry name" value="HTH_DEOR_2"/>
    <property type="match status" value="1"/>
</dbReference>
<dbReference type="InterPro" id="IPR050313">
    <property type="entry name" value="Carb_Metab_HTH_regulators"/>
</dbReference>
<dbReference type="SMART" id="SM00420">
    <property type="entry name" value="HTH_DEOR"/>
    <property type="match status" value="1"/>
</dbReference>
<evidence type="ECO:0000313" key="6">
    <source>
        <dbReference type="Proteomes" id="UP001322664"/>
    </source>
</evidence>
<dbReference type="Gene3D" id="1.10.10.10">
    <property type="entry name" value="Winged helix-like DNA-binding domain superfamily/Winged helix DNA-binding domain"/>
    <property type="match status" value="1"/>
</dbReference>
<protein>
    <submittedName>
        <fullName evidence="5">DeoR/GlpR family DNA-binding transcription regulator</fullName>
    </submittedName>
</protein>
<reference evidence="5 6" key="1">
    <citation type="submission" date="2023-09" db="EMBL/GenBank/DDBJ databases">
        <authorList>
            <person name="Page C.A."/>
            <person name="Perez-Diaz I.M."/>
        </authorList>
    </citation>
    <scope>NUCLEOTIDE SEQUENCE [LARGE SCALE GENOMIC DNA]</scope>
    <source>
        <strain evidence="5 6">Ll15</strain>
    </source>
</reference>
<sequence>MQPKDRRELILEQLTINEKIEIEKLVETLNVSAMTIRRDLNILEAEEKIIRTHGGAVLNQPLVNEVSFQIKETKHSYQKRKIAQTAVQYIKDHSTILLDSGTTNLEIAKRLKDKRHLTVLTNDIRIAVELMDSDIKVIVTGGELQNNTGAIFGPLTEQILKNIHVDQFFLGSHAVHMEAGSTAPTFEKASMKQLMIECAETTLLVADSSKFDQKSLAKVCDLSQIDGIITDDGVPTHYIEKLRETCRVIIAEGGDEL</sequence>
<name>A0ABZ0RXJ3_9BACI</name>
<keyword evidence="6" id="KW-1185">Reference proteome</keyword>
<dbReference type="InterPro" id="IPR036388">
    <property type="entry name" value="WH-like_DNA-bd_sf"/>
</dbReference>
<proteinExistence type="predicted"/>
<dbReference type="RefSeq" id="WP_319836993.1">
    <property type="nucleotide sequence ID" value="NZ_CP137624.1"/>
</dbReference>
<feature type="domain" description="HTH deoR-type" evidence="4">
    <location>
        <begin position="3"/>
        <end position="58"/>
    </location>
</feature>
<evidence type="ECO:0000313" key="5">
    <source>
        <dbReference type="EMBL" id="WPK12205.1"/>
    </source>
</evidence>
<dbReference type="Pfam" id="PF08220">
    <property type="entry name" value="HTH_DeoR"/>
    <property type="match status" value="1"/>
</dbReference>
<dbReference type="InterPro" id="IPR018356">
    <property type="entry name" value="Tscrpt_reg_HTH_DeoR_CS"/>
</dbReference>
<keyword evidence="3" id="KW-0804">Transcription</keyword>